<dbReference type="InterPro" id="IPR003874">
    <property type="entry name" value="CDC45"/>
</dbReference>
<organism evidence="6">
    <name type="scientific">Strongyloides ratti</name>
    <name type="common">Parasitic roundworm</name>
    <dbReference type="NCBI Taxonomy" id="34506"/>
    <lineage>
        <taxon>Eukaryota</taxon>
        <taxon>Metazoa</taxon>
        <taxon>Ecdysozoa</taxon>
        <taxon>Nematoda</taxon>
        <taxon>Chromadorea</taxon>
        <taxon>Rhabditida</taxon>
        <taxon>Tylenchina</taxon>
        <taxon>Panagrolaimomorpha</taxon>
        <taxon>Strongyloidoidea</taxon>
        <taxon>Strongyloididae</taxon>
        <taxon>Strongyloides</taxon>
    </lineage>
</organism>
<name>A0A090L6K6_STRRB</name>
<dbReference type="WormBase" id="SRAE_2000005800">
    <property type="protein sequence ID" value="SRP02802"/>
    <property type="gene ID" value="WBGene00260247"/>
</dbReference>
<dbReference type="GO" id="GO:0003682">
    <property type="term" value="F:chromatin binding"/>
    <property type="evidence" value="ECO:0007669"/>
    <property type="project" value="TreeGrafter"/>
</dbReference>
<dbReference type="AlphaFoldDB" id="A0A090L6K6"/>
<evidence type="ECO:0000313" key="6">
    <source>
        <dbReference type="EMBL" id="CEF65377.1"/>
    </source>
</evidence>
<evidence type="ECO:0000313" key="9">
    <source>
        <dbReference type="WormBase" id="SRAE_2000005800"/>
    </source>
</evidence>
<keyword evidence="3" id="KW-0235">DNA replication</keyword>
<dbReference type="GO" id="GO:0003697">
    <property type="term" value="F:single-stranded DNA binding"/>
    <property type="evidence" value="ECO:0007669"/>
    <property type="project" value="TreeGrafter"/>
</dbReference>
<keyword evidence="5" id="KW-0131">Cell cycle</keyword>
<dbReference type="PANTHER" id="PTHR10507:SF0">
    <property type="entry name" value="CELL DIVISION CONTROL PROTEIN 45 HOMOLOG"/>
    <property type="match status" value="1"/>
</dbReference>
<keyword evidence="6" id="KW-0132">Cell division</keyword>
<dbReference type="eggNOG" id="KOG4177">
    <property type="taxonomic scope" value="Eukaryota"/>
</dbReference>
<dbReference type="eggNOG" id="KOG2475">
    <property type="taxonomic scope" value="Eukaryota"/>
</dbReference>
<dbReference type="GO" id="GO:0051301">
    <property type="term" value="P:cell division"/>
    <property type="evidence" value="ECO:0007669"/>
    <property type="project" value="UniProtKB-KW"/>
</dbReference>
<evidence type="ECO:0000313" key="7">
    <source>
        <dbReference type="Proteomes" id="UP000035682"/>
    </source>
</evidence>
<dbReference type="EMBL" id="LN609529">
    <property type="protein sequence ID" value="CEF65377.1"/>
    <property type="molecule type" value="Genomic_DNA"/>
</dbReference>
<evidence type="ECO:0000313" key="8">
    <source>
        <dbReference type="WBParaSite" id="SRAE_2000005800.1"/>
    </source>
</evidence>
<evidence type="ECO:0000256" key="3">
    <source>
        <dbReference type="ARBA" id="ARBA00022705"/>
    </source>
</evidence>
<gene>
    <name evidence="6 8 9" type="ORF">SRAE_2000005800</name>
</gene>
<dbReference type="Proteomes" id="UP000035682">
    <property type="component" value="Unplaced"/>
</dbReference>
<evidence type="ECO:0000256" key="1">
    <source>
        <dbReference type="ARBA" id="ARBA00004123"/>
    </source>
</evidence>
<dbReference type="GO" id="GO:0031261">
    <property type="term" value="C:DNA replication preinitiation complex"/>
    <property type="evidence" value="ECO:0007669"/>
    <property type="project" value="TreeGrafter"/>
</dbReference>
<evidence type="ECO:0000256" key="4">
    <source>
        <dbReference type="ARBA" id="ARBA00023242"/>
    </source>
</evidence>
<dbReference type="CTD" id="36377741"/>
<dbReference type="GeneID" id="36377741"/>
<dbReference type="RefSeq" id="XP_024504577.1">
    <property type="nucleotide sequence ID" value="XM_024650840.1"/>
</dbReference>
<dbReference type="PANTHER" id="PTHR10507">
    <property type="entry name" value="CDC45-RELATED PROTEIN"/>
    <property type="match status" value="1"/>
</dbReference>
<dbReference type="GO" id="GO:0003688">
    <property type="term" value="F:DNA replication origin binding"/>
    <property type="evidence" value="ECO:0007669"/>
    <property type="project" value="TreeGrafter"/>
</dbReference>
<comment type="similarity">
    <text evidence="2">Belongs to the CDC45 family.</text>
</comment>
<dbReference type="Pfam" id="PF02724">
    <property type="entry name" value="CDC45"/>
    <property type="match status" value="2"/>
</dbReference>
<dbReference type="GO" id="GO:0006270">
    <property type="term" value="P:DNA replication initiation"/>
    <property type="evidence" value="ECO:0007669"/>
    <property type="project" value="InterPro"/>
</dbReference>
<dbReference type="OrthoDB" id="10258882at2759"/>
<keyword evidence="4" id="KW-0539">Nucleus</keyword>
<reference evidence="6 7" key="1">
    <citation type="submission" date="2014-09" db="EMBL/GenBank/DDBJ databases">
        <authorList>
            <person name="Martin A.A."/>
        </authorList>
    </citation>
    <scope>NUCLEOTIDE SEQUENCE</scope>
    <source>
        <strain evidence="7">ED321</strain>
        <strain evidence="6">ED321 Heterogonic</strain>
    </source>
</reference>
<dbReference type="OMA" id="NWTQKGD"/>
<dbReference type="WBParaSite" id="SRAE_2000005800.1">
    <property type="protein sequence ID" value="SRAE_2000005800.1"/>
    <property type="gene ID" value="WBGene00260247"/>
</dbReference>
<comment type="subcellular location">
    <subcellularLocation>
        <location evidence="1">Nucleus</location>
    </subcellularLocation>
</comment>
<keyword evidence="7" id="KW-1185">Reference proteome</keyword>
<reference evidence="8" key="2">
    <citation type="submission" date="2020-12" db="UniProtKB">
        <authorList>
            <consortium name="WormBaseParasite"/>
        </authorList>
    </citation>
    <scope>IDENTIFICATION</scope>
</reference>
<protein>
    <submittedName>
        <fullName evidence="6 8">Cell division control protein 45 homolog</fullName>
    </submittedName>
</protein>
<proteinExistence type="inferred from homology"/>
<accession>A0A090L6K6</accession>
<dbReference type="GO" id="GO:1902977">
    <property type="term" value="P:mitotic DNA replication preinitiation complex assembly"/>
    <property type="evidence" value="ECO:0007669"/>
    <property type="project" value="TreeGrafter"/>
</dbReference>
<dbReference type="STRING" id="34506.A0A090L6K6"/>
<sequence length="563" mass="64767">MIIREEFKKEFYDVISQRPTCVIFNTDVDALCSFKILNTLLKFDDISITFIAVDNFSDLQSLMKDCIQEGGAILLINCGGNKDLNSIETPNDTIIFVLDSRRPISLDNIFGRDSIRVLLSESDIDDLQIPSYSEICDYCSNDEEDIENEESGYERTIRHENNVRKYQQNQRYLLAKYYEFSWTGIGSSVFMIELAHYMGKSNIELMWCGVVGLTSQMVDKLITQDAFTNACVDRLAMLIKKFTSTKTGELDKSDDKLRLTFDIELLLPLYRHWSLIKSMSQSENYIARAKLYTQGGLLKMKHLLVQLGIELNEVNQNYSTLNAQRRKEIFGILIEDQNKRYIGFTAHFGYYTKYSANDFARILSNEIAKNVTKESACKRITGAWSLLSNFIEGFTQKENIPKAIEDYKVSLEAVTELAYNYLNTSQLFATKQYCIVRPHTTLDLHYLYSLHFFNIFASLIKKCYLVSKKSRNVLKIPIFFEIPGIGNNIEFVRITGHMPISTTIGDDGYIKNSVSSIFDNVIDPNSTNMGRRDSFDSNVVYVKTEQRQSFYESIGIFIETNFK</sequence>
<dbReference type="GO" id="GO:0000727">
    <property type="term" value="P:double-strand break repair via break-induced replication"/>
    <property type="evidence" value="ECO:0007669"/>
    <property type="project" value="TreeGrafter"/>
</dbReference>
<evidence type="ECO:0000256" key="5">
    <source>
        <dbReference type="ARBA" id="ARBA00023306"/>
    </source>
</evidence>
<evidence type="ECO:0000256" key="2">
    <source>
        <dbReference type="ARBA" id="ARBA00010727"/>
    </source>
</evidence>